<gene>
    <name evidence="2" type="ORF">RRG08_039089</name>
</gene>
<comment type="caution">
    <text evidence="2">The sequence shown here is derived from an EMBL/GenBank/DDBJ whole genome shotgun (WGS) entry which is preliminary data.</text>
</comment>
<dbReference type="AlphaFoldDB" id="A0AAE0YI01"/>
<protein>
    <submittedName>
        <fullName evidence="2">Uncharacterized protein</fullName>
    </submittedName>
</protein>
<evidence type="ECO:0000256" key="1">
    <source>
        <dbReference type="SAM" id="MobiDB-lite"/>
    </source>
</evidence>
<accession>A0AAE0YI01</accession>
<keyword evidence="3" id="KW-1185">Reference proteome</keyword>
<organism evidence="2 3">
    <name type="scientific">Elysia crispata</name>
    <name type="common">lettuce slug</name>
    <dbReference type="NCBI Taxonomy" id="231223"/>
    <lineage>
        <taxon>Eukaryota</taxon>
        <taxon>Metazoa</taxon>
        <taxon>Spiralia</taxon>
        <taxon>Lophotrochozoa</taxon>
        <taxon>Mollusca</taxon>
        <taxon>Gastropoda</taxon>
        <taxon>Heterobranchia</taxon>
        <taxon>Euthyneura</taxon>
        <taxon>Panpulmonata</taxon>
        <taxon>Sacoglossa</taxon>
        <taxon>Placobranchoidea</taxon>
        <taxon>Plakobranchidae</taxon>
        <taxon>Elysia</taxon>
    </lineage>
</organism>
<dbReference type="EMBL" id="JAWDGP010006127">
    <property type="protein sequence ID" value="KAK3746664.1"/>
    <property type="molecule type" value="Genomic_DNA"/>
</dbReference>
<sequence>MANELKPKKLYSATLPHTWPKPVFPFKGSPGYLPVEAQPYVFVSRKTKHGGQWRHKVVPNMVFPIQPNRQPVPTHEVLEDDYRAFHNVLVNQLALARLFPQHDGLSLLNTKTCVPVNSALRLDRIEEVRDQLPELMAYNPGCQPPPGYMYKSYRSARHRSNNGKAARGVTLRCPPLVIIKDPFQNMVKLCTPNYCDNIKEFDSAVIGRTQLSEIRIYNEPDAISTLVANADFQLPISERAVKRVCIKHDHNMPDESNKQGKEKTGPPCR</sequence>
<evidence type="ECO:0000313" key="3">
    <source>
        <dbReference type="Proteomes" id="UP001283361"/>
    </source>
</evidence>
<name>A0AAE0YI01_9GAST</name>
<evidence type="ECO:0000313" key="2">
    <source>
        <dbReference type="EMBL" id="KAK3746664.1"/>
    </source>
</evidence>
<dbReference type="Proteomes" id="UP001283361">
    <property type="component" value="Unassembled WGS sequence"/>
</dbReference>
<proteinExistence type="predicted"/>
<reference evidence="2" key="1">
    <citation type="journal article" date="2023" name="G3 (Bethesda)">
        <title>A reference genome for the long-term kleptoplast-retaining sea slug Elysia crispata morphotype clarki.</title>
        <authorList>
            <person name="Eastman K.E."/>
            <person name="Pendleton A.L."/>
            <person name="Shaikh M.A."/>
            <person name="Suttiyut T."/>
            <person name="Ogas R."/>
            <person name="Tomko P."/>
            <person name="Gavelis G."/>
            <person name="Widhalm J.R."/>
            <person name="Wisecaver J.H."/>
        </authorList>
    </citation>
    <scope>NUCLEOTIDE SEQUENCE</scope>
    <source>
        <strain evidence="2">ECLA1</strain>
    </source>
</reference>
<feature type="region of interest" description="Disordered" evidence="1">
    <location>
        <begin position="250"/>
        <end position="269"/>
    </location>
</feature>